<reference evidence="2 3" key="1">
    <citation type="submission" date="2020-07" db="EMBL/GenBank/DDBJ databases">
        <authorList>
            <person name="Feng X."/>
        </authorList>
    </citation>
    <scope>NUCLEOTIDE SEQUENCE [LARGE SCALE GENOMIC DNA]</scope>
    <source>
        <strain evidence="2 3">JCM31066</strain>
    </source>
</reference>
<comment type="caution">
    <text evidence="2">The sequence shown here is derived from an EMBL/GenBank/DDBJ whole genome shotgun (WGS) entry which is preliminary data.</text>
</comment>
<evidence type="ECO:0000313" key="3">
    <source>
        <dbReference type="Proteomes" id="UP000546464"/>
    </source>
</evidence>
<evidence type="ECO:0000256" key="1">
    <source>
        <dbReference type="SAM" id="SignalP"/>
    </source>
</evidence>
<evidence type="ECO:0000313" key="2">
    <source>
        <dbReference type="EMBL" id="MBC2594743.1"/>
    </source>
</evidence>
<gene>
    <name evidence="2" type="ORF">H5P28_10770</name>
</gene>
<organism evidence="2 3">
    <name type="scientific">Ruficoccus amylovorans</name>
    <dbReference type="NCBI Taxonomy" id="1804625"/>
    <lineage>
        <taxon>Bacteria</taxon>
        <taxon>Pseudomonadati</taxon>
        <taxon>Verrucomicrobiota</taxon>
        <taxon>Opitutia</taxon>
        <taxon>Puniceicoccales</taxon>
        <taxon>Cerasicoccaceae</taxon>
        <taxon>Ruficoccus</taxon>
    </lineage>
</organism>
<dbReference type="Proteomes" id="UP000546464">
    <property type="component" value="Unassembled WGS sequence"/>
</dbReference>
<dbReference type="EMBL" id="JACHVB010000034">
    <property type="protein sequence ID" value="MBC2594743.1"/>
    <property type="molecule type" value="Genomic_DNA"/>
</dbReference>
<feature type="chain" id="PRO_5032791949" evidence="1">
    <location>
        <begin position="25"/>
        <end position="175"/>
    </location>
</feature>
<dbReference type="AlphaFoldDB" id="A0A842HDZ6"/>
<name>A0A842HDZ6_9BACT</name>
<feature type="signal peptide" evidence="1">
    <location>
        <begin position="1"/>
        <end position="24"/>
    </location>
</feature>
<sequence length="175" mass="19968">MPAILRKRFLFLAAALWGCGLLHAQIDADALALNSRPASREEIAGIWEMTFQRFSKPVENDPEATARYQIFAFLEDGVFKNITATRRVSDEDRALFLDIMPANTRWEVPEAGLLVIRRSELDADGVEARRVTQDFQDELLSGSPPLKRGDLVLIYKDKQGIPYLRRYLQPIHPEQ</sequence>
<protein>
    <submittedName>
        <fullName evidence="2">Uncharacterized protein</fullName>
    </submittedName>
</protein>
<dbReference type="RefSeq" id="WP_185675711.1">
    <property type="nucleotide sequence ID" value="NZ_JACHVB010000034.1"/>
</dbReference>
<keyword evidence="1" id="KW-0732">Signal</keyword>
<keyword evidence="3" id="KW-1185">Reference proteome</keyword>
<proteinExistence type="predicted"/>
<accession>A0A842HDZ6</accession>